<keyword evidence="1" id="KW-0175">Coiled coil</keyword>
<dbReference type="EMBL" id="OX451738">
    <property type="protein sequence ID" value="CAI8604982.1"/>
    <property type="molecule type" value="Genomic_DNA"/>
</dbReference>
<reference evidence="3 4" key="1">
    <citation type="submission" date="2023-01" db="EMBL/GenBank/DDBJ databases">
        <authorList>
            <person name="Kreplak J."/>
        </authorList>
    </citation>
    <scope>NUCLEOTIDE SEQUENCE [LARGE SCALE GENOMIC DNA]</scope>
</reference>
<dbReference type="Proteomes" id="UP001157006">
    <property type="component" value="Chromosome 3"/>
</dbReference>
<accession>A0AAV1A9A4</accession>
<keyword evidence="4" id="KW-1185">Reference proteome</keyword>
<feature type="compositionally biased region" description="Polar residues" evidence="2">
    <location>
        <begin position="9"/>
        <end position="30"/>
    </location>
</feature>
<evidence type="ECO:0000313" key="3">
    <source>
        <dbReference type="EMBL" id="CAI8604982.1"/>
    </source>
</evidence>
<name>A0AAV1A9A4_VICFA</name>
<evidence type="ECO:0000256" key="2">
    <source>
        <dbReference type="SAM" id="MobiDB-lite"/>
    </source>
</evidence>
<feature type="region of interest" description="Disordered" evidence="2">
    <location>
        <begin position="1"/>
        <end position="40"/>
    </location>
</feature>
<feature type="coiled-coil region" evidence="1">
    <location>
        <begin position="44"/>
        <end position="120"/>
    </location>
</feature>
<organism evidence="3 4">
    <name type="scientific">Vicia faba</name>
    <name type="common">Broad bean</name>
    <name type="synonym">Faba vulgaris</name>
    <dbReference type="NCBI Taxonomy" id="3906"/>
    <lineage>
        <taxon>Eukaryota</taxon>
        <taxon>Viridiplantae</taxon>
        <taxon>Streptophyta</taxon>
        <taxon>Embryophyta</taxon>
        <taxon>Tracheophyta</taxon>
        <taxon>Spermatophyta</taxon>
        <taxon>Magnoliopsida</taxon>
        <taxon>eudicotyledons</taxon>
        <taxon>Gunneridae</taxon>
        <taxon>Pentapetalae</taxon>
        <taxon>rosids</taxon>
        <taxon>fabids</taxon>
        <taxon>Fabales</taxon>
        <taxon>Fabaceae</taxon>
        <taxon>Papilionoideae</taxon>
        <taxon>50 kb inversion clade</taxon>
        <taxon>NPAAA clade</taxon>
        <taxon>Hologalegina</taxon>
        <taxon>IRL clade</taxon>
        <taxon>Fabeae</taxon>
        <taxon>Vicia</taxon>
    </lineage>
</organism>
<sequence>MDKEKGAHPQSQSLDHKTLTSPPTTATIDDSSVVEERDENKYEVDIQKEKVNNLMLSLDNEKRNVEKIRLDVGSLLEEKIEKERRVEELEIEKDLYVKKLVKSEKVIDELKEKIDLLVKETNAIEIVNNNRGKKILDIVIIFLIII</sequence>
<proteinExistence type="predicted"/>
<dbReference type="AlphaFoldDB" id="A0AAV1A9A4"/>
<evidence type="ECO:0000313" key="4">
    <source>
        <dbReference type="Proteomes" id="UP001157006"/>
    </source>
</evidence>
<protein>
    <submittedName>
        <fullName evidence="3">Uncharacterized protein</fullName>
    </submittedName>
</protein>
<gene>
    <name evidence="3" type="ORF">VFH_III160520</name>
</gene>
<evidence type="ECO:0000256" key="1">
    <source>
        <dbReference type="SAM" id="Coils"/>
    </source>
</evidence>